<organism evidence="1">
    <name type="scientific">Arundo donax</name>
    <name type="common">Giant reed</name>
    <name type="synonym">Donax arundinaceus</name>
    <dbReference type="NCBI Taxonomy" id="35708"/>
    <lineage>
        <taxon>Eukaryota</taxon>
        <taxon>Viridiplantae</taxon>
        <taxon>Streptophyta</taxon>
        <taxon>Embryophyta</taxon>
        <taxon>Tracheophyta</taxon>
        <taxon>Spermatophyta</taxon>
        <taxon>Magnoliopsida</taxon>
        <taxon>Liliopsida</taxon>
        <taxon>Poales</taxon>
        <taxon>Poaceae</taxon>
        <taxon>PACMAD clade</taxon>
        <taxon>Arundinoideae</taxon>
        <taxon>Arundineae</taxon>
        <taxon>Arundo</taxon>
    </lineage>
</organism>
<proteinExistence type="predicted"/>
<dbReference type="EMBL" id="GBRH01278935">
    <property type="protein sequence ID" value="JAD18960.1"/>
    <property type="molecule type" value="Transcribed_RNA"/>
</dbReference>
<accession>A0A0A8Y1K1</accession>
<dbReference type="AlphaFoldDB" id="A0A0A8Y1K1"/>
<sequence length="20" mass="2254">MSGIQKNSLHLPLQLCMLVQ</sequence>
<evidence type="ECO:0000313" key="1">
    <source>
        <dbReference type="EMBL" id="JAD18960.1"/>
    </source>
</evidence>
<protein>
    <submittedName>
        <fullName evidence="1">Uncharacterized protein</fullName>
    </submittedName>
</protein>
<name>A0A0A8Y1K1_ARUDO</name>
<reference evidence="1" key="2">
    <citation type="journal article" date="2015" name="Data Brief">
        <title>Shoot transcriptome of the giant reed, Arundo donax.</title>
        <authorList>
            <person name="Barrero R.A."/>
            <person name="Guerrero F.D."/>
            <person name="Moolhuijzen P."/>
            <person name="Goolsby J.A."/>
            <person name="Tidwell J."/>
            <person name="Bellgard S.E."/>
            <person name="Bellgard M.I."/>
        </authorList>
    </citation>
    <scope>NUCLEOTIDE SEQUENCE</scope>
    <source>
        <tissue evidence="1">Shoot tissue taken approximately 20 cm above the soil surface</tissue>
    </source>
</reference>
<reference evidence="1" key="1">
    <citation type="submission" date="2014-09" db="EMBL/GenBank/DDBJ databases">
        <authorList>
            <person name="Magalhaes I.L.F."/>
            <person name="Oliveira U."/>
            <person name="Santos F.R."/>
            <person name="Vidigal T.H.D.A."/>
            <person name="Brescovit A.D."/>
            <person name="Santos A.J."/>
        </authorList>
    </citation>
    <scope>NUCLEOTIDE SEQUENCE</scope>
    <source>
        <tissue evidence="1">Shoot tissue taken approximately 20 cm above the soil surface</tissue>
    </source>
</reference>